<evidence type="ECO:0000313" key="1">
    <source>
        <dbReference type="EMBL" id="GAA3799619.1"/>
    </source>
</evidence>
<evidence type="ECO:0000313" key="2">
    <source>
        <dbReference type="Proteomes" id="UP001500888"/>
    </source>
</evidence>
<keyword evidence="2" id="KW-1185">Reference proteome</keyword>
<proteinExistence type="predicted"/>
<protein>
    <submittedName>
        <fullName evidence="1">Uncharacterized protein</fullName>
    </submittedName>
</protein>
<organism evidence="1 2">
    <name type="scientific">Sphaerisporangium flaviroseum</name>
    <dbReference type="NCBI Taxonomy" id="509199"/>
    <lineage>
        <taxon>Bacteria</taxon>
        <taxon>Bacillati</taxon>
        <taxon>Actinomycetota</taxon>
        <taxon>Actinomycetes</taxon>
        <taxon>Streptosporangiales</taxon>
        <taxon>Streptosporangiaceae</taxon>
        <taxon>Sphaerisporangium</taxon>
    </lineage>
</organism>
<gene>
    <name evidence="1" type="ORF">GCM10022226_18860</name>
</gene>
<sequence>MCSIACSVNDMEEFSSLGTADDDPPPLPVGAVSTPQPMASRNLTTHLLPAVTAITRLRRRAIPQPHPAASSR</sequence>
<dbReference type="EMBL" id="BAAAZR010000002">
    <property type="protein sequence ID" value="GAA3799619.1"/>
    <property type="molecule type" value="Genomic_DNA"/>
</dbReference>
<reference evidence="2" key="1">
    <citation type="journal article" date="2019" name="Int. J. Syst. Evol. Microbiol.">
        <title>The Global Catalogue of Microorganisms (GCM) 10K type strain sequencing project: providing services to taxonomists for standard genome sequencing and annotation.</title>
        <authorList>
            <consortium name="The Broad Institute Genomics Platform"/>
            <consortium name="The Broad Institute Genome Sequencing Center for Infectious Disease"/>
            <person name="Wu L."/>
            <person name="Ma J."/>
        </authorList>
    </citation>
    <scope>NUCLEOTIDE SEQUENCE [LARGE SCALE GENOMIC DNA]</scope>
    <source>
        <strain evidence="2">JCM 16908</strain>
    </source>
</reference>
<accession>A0ABP7HRL0</accession>
<comment type="caution">
    <text evidence="1">The sequence shown here is derived from an EMBL/GenBank/DDBJ whole genome shotgun (WGS) entry which is preliminary data.</text>
</comment>
<dbReference type="Proteomes" id="UP001500888">
    <property type="component" value="Unassembled WGS sequence"/>
</dbReference>
<name>A0ABP7HRL0_9ACTN</name>